<comment type="caution">
    <text evidence="3">The sequence shown here is derived from an EMBL/GenBank/DDBJ whole genome shotgun (WGS) entry which is preliminary data.</text>
</comment>
<dbReference type="Proteomes" id="UP001597097">
    <property type="component" value="Unassembled WGS sequence"/>
</dbReference>
<dbReference type="RefSeq" id="WP_219531857.1">
    <property type="nucleotide sequence ID" value="NZ_JAHKRM010000012.1"/>
</dbReference>
<evidence type="ECO:0000256" key="1">
    <source>
        <dbReference type="ARBA" id="ARBA00022801"/>
    </source>
</evidence>
<dbReference type="InterPro" id="IPR050266">
    <property type="entry name" value="AB_hydrolase_sf"/>
</dbReference>
<dbReference type="GO" id="GO:0016787">
    <property type="term" value="F:hydrolase activity"/>
    <property type="evidence" value="ECO:0007669"/>
    <property type="project" value="UniProtKB-KW"/>
</dbReference>
<dbReference type="PANTHER" id="PTHR43798">
    <property type="entry name" value="MONOACYLGLYCEROL LIPASE"/>
    <property type="match status" value="1"/>
</dbReference>
<protein>
    <submittedName>
        <fullName evidence="3">Alpha/beta fold hydrolase</fullName>
    </submittedName>
</protein>
<dbReference type="PANTHER" id="PTHR43798:SF31">
    <property type="entry name" value="AB HYDROLASE SUPERFAMILY PROTEIN YCLE"/>
    <property type="match status" value="1"/>
</dbReference>
<evidence type="ECO:0000313" key="3">
    <source>
        <dbReference type="EMBL" id="MFD1539344.1"/>
    </source>
</evidence>
<reference evidence="4" key="1">
    <citation type="journal article" date="2019" name="Int. J. Syst. Evol. Microbiol.">
        <title>The Global Catalogue of Microorganisms (GCM) 10K type strain sequencing project: providing services to taxonomists for standard genome sequencing and annotation.</title>
        <authorList>
            <consortium name="The Broad Institute Genomics Platform"/>
            <consortium name="The Broad Institute Genome Sequencing Center for Infectious Disease"/>
            <person name="Wu L."/>
            <person name="Ma J."/>
        </authorList>
    </citation>
    <scope>NUCLEOTIDE SEQUENCE [LARGE SCALE GENOMIC DNA]</scope>
    <source>
        <strain evidence="4">CGMCC 1.15399</strain>
    </source>
</reference>
<evidence type="ECO:0000313" key="4">
    <source>
        <dbReference type="Proteomes" id="UP001597097"/>
    </source>
</evidence>
<keyword evidence="1 3" id="KW-0378">Hydrolase</keyword>
<accession>A0ABW4GA58</accession>
<evidence type="ECO:0000259" key="2">
    <source>
        <dbReference type="Pfam" id="PF00561"/>
    </source>
</evidence>
<feature type="domain" description="AB hydrolase-1" evidence="2">
    <location>
        <begin position="16"/>
        <end position="144"/>
    </location>
</feature>
<organism evidence="3 4">
    <name type="scientific">Nonomuraea guangzhouensis</name>
    <dbReference type="NCBI Taxonomy" id="1291555"/>
    <lineage>
        <taxon>Bacteria</taxon>
        <taxon>Bacillati</taxon>
        <taxon>Actinomycetota</taxon>
        <taxon>Actinomycetes</taxon>
        <taxon>Streptosporangiales</taxon>
        <taxon>Streptosporangiaceae</taxon>
        <taxon>Nonomuraea</taxon>
    </lineage>
</organism>
<dbReference type="Pfam" id="PF00561">
    <property type="entry name" value="Abhydrolase_1"/>
    <property type="match status" value="1"/>
</dbReference>
<keyword evidence="4" id="KW-1185">Reference proteome</keyword>
<gene>
    <name evidence="3" type="ORF">ACFSJ0_19960</name>
</gene>
<dbReference type="InterPro" id="IPR000073">
    <property type="entry name" value="AB_hydrolase_1"/>
</dbReference>
<name>A0ABW4GA58_9ACTN</name>
<dbReference type="EMBL" id="JBHUCM010000017">
    <property type="protein sequence ID" value="MFD1539344.1"/>
    <property type="molecule type" value="Genomic_DNA"/>
</dbReference>
<sequence length="255" mass="27143">MTPVTLCHTDRGEGETLLLVHGWGGHARTWDPIADALQPGHRVIAADLRGHGKSPVTLDGYRPADLAGDLVALLDRLGAGPVVAVGHSMGAQVVTAMAVEHPEHVSALVVVDPAYGADAAEERLFAKRLAALRADGARAAVRQLGTLPAAVRDQLLATPGHVLAACYEGMYLGPDAFGARPATRRYLARRTRPVLCVRSLSEPAAWESSIPAPSGSQMVTWDGTGHFLHLERPQAFVGLLGRWLSTLRPHARIRA</sequence>
<proteinExistence type="predicted"/>